<protein>
    <submittedName>
        <fullName evidence="2">Uncharacterized protein</fullName>
    </submittedName>
</protein>
<comment type="caution">
    <text evidence="2">The sequence shown here is derived from an EMBL/GenBank/DDBJ whole genome shotgun (WGS) entry which is preliminary data.</text>
</comment>
<proteinExistence type="predicted"/>
<feature type="region of interest" description="Disordered" evidence="1">
    <location>
        <begin position="1"/>
        <end position="24"/>
    </location>
</feature>
<dbReference type="RefSeq" id="XP_060443915.1">
    <property type="nucleotide sequence ID" value="XM_060588104.1"/>
</dbReference>
<evidence type="ECO:0000313" key="3">
    <source>
        <dbReference type="Proteomes" id="UP001243989"/>
    </source>
</evidence>
<dbReference type="AlphaFoldDB" id="A0AAI9ZNP6"/>
<dbReference type="EMBL" id="JAHMHQ010000013">
    <property type="protein sequence ID" value="KAK1635308.1"/>
    <property type="molecule type" value="Genomic_DNA"/>
</dbReference>
<organism evidence="2 3">
    <name type="scientific">Colletotrichum phormii</name>
    <dbReference type="NCBI Taxonomy" id="359342"/>
    <lineage>
        <taxon>Eukaryota</taxon>
        <taxon>Fungi</taxon>
        <taxon>Dikarya</taxon>
        <taxon>Ascomycota</taxon>
        <taxon>Pezizomycotina</taxon>
        <taxon>Sordariomycetes</taxon>
        <taxon>Hypocreomycetidae</taxon>
        <taxon>Glomerellales</taxon>
        <taxon>Glomerellaceae</taxon>
        <taxon>Colletotrichum</taxon>
        <taxon>Colletotrichum acutatum species complex</taxon>
    </lineage>
</organism>
<sequence>MEGYDDKKDSEVNRKTQATDLRKSKIETEKLVRTRDELTASHDRFEGELSHVNEPKFQLMSKSTDRTQKLERVQKELERVQGELDEANGGLRQQPQKVEAIQAEAMAINTRWIDFFNEGGDRENWVFFVCGLRRVEVAA</sequence>
<dbReference type="Proteomes" id="UP001243989">
    <property type="component" value="Unassembled WGS sequence"/>
</dbReference>
<gene>
    <name evidence="2" type="ORF">BDP81DRAFT_395758</name>
</gene>
<evidence type="ECO:0000313" key="2">
    <source>
        <dbReference type="EMBL" id="KAK1635308.1"/>
    </source>
</evidence>
<accession>A0AAI9ZNP6</accession>
<dbReference type="GeneID" id="85472966"/>
<feature type="compositionally biased region" description="Basic and acidic residues" evidence="1">
    <location>
        <begin position="1"/>
        <end position="14"/>
    </location>
</feature>
<evidence type="ECO:0000256" key="1">
    <source>
        <dbReference type="SAM" id="MobiDB-lite"/>
    </source>
</evidence>
<reference evidence="2" key="1">
    <citation type="submission" date="2021-06" db="EMBL/GenBank/DDBJ databases">
        <title>Comparative genomics, transcriptomics and evolutionary studies reveal genomic signatures of adaptation to plant cell wall in hemibiotrophic fungi.</title>
        <authorList>
            <consortium name="DOE Joint Genome Institute"/>
            <person name="Baroncelli R."/>
            <person name="Diaz J.F."/>
            <person name="Benocci T."/>
            <person name="Peng M."/>
            <person name="Battaglia E."/>
            <person name="Haridas S."/>
            <person name="Andreopoulos W."/>
            <person name="Labutti K."/>
            <person name="Pangilinan J."/>
            <person name="Floch G.L."/>
            <person name="Makela M.R."/>
            <person name="Henrissat B."/>
            <person name="Grigoriev I.V."/>
            <person name="Crouch J.A."/>
            <person name="De Vries R.P."/>
            <person name="Sukno S.A."/>
            <person name="Thon M.R."/>
        </authorList>
    </citation>
    <scope>NUCLEOTIDE SEQUENCE</scope>
    <source>
        <strain evidence="2">CBS 102054</strain>
    </source>
</reference>
<name>A0AAI9ZNP6_9PEZI</name>
<keyword evidence="3" id="KW-1185">Reference proteome</keyword>